<proteinExistence type="inferred from homology"/>
<dbReference type="InterPro" id="IPR001708">
    <property type="entry name" value="YidC/ALB3/OXA1/COX18"/>
</dbReference>
<dbReference type="GO" id="GO:0005743">
    <property type="term" value="C:mitochondrial inner membrane"/>
    <property type="evidence" value="ECO:0007669"/>
    <property type="project" value="TreeGrafter"/>
</dbReference>
<evidence type="ECO:0000256" key="3">
    <source>
        <dbReference type="ARBA" id="ARBA00022692"/>
    </source>
</evidence>
<evidence type="ECO:0000256" key="1">
    <source>
        <dbReference type="ARBA" id="ARBA00004141"/>
    </source>
</evidence>
<dbReference type="GO" id="GO:0033617">
    <property type="term" value="P:mitochondrial respiratory chain complex IV assembly"/>
    <property type="evidence" value="ECO:0007669"/>
    <property type="project" value="TreeGrafter"/>
</dbReference>
<sequence>MRTIPWPQIGRDLPRFRFVTPPTPALRSYSSLRLPTLIHKSSNNKRPTLSSTSSKAALSHHHNHQRPFSLLPLVDSSVAASQTLLTALHTATVTPWYLTIPLFAAALSLAARLPTTVYVRRLAVRRARLAPLSAAWAARARADAGAGPHAREPERWAAESARGAARARREMERRWGVQAWKNYAPALAVLPIWLMGIEGLRRMCGGPLGLLGSMLFGWKRGGTTDAASASQGVLEAGQGLGHAQEGGLGSGLGAMDSTSLATAQETVTRYVADHTFATGGCLWFPDLTAADPYHILPFALSAILVWNMLPKSQAGFRTLFGLDNAPAAVAVQSEAKWPLRLQRGLLMVALAAGPLTMDLPAALHLYWISSAVMTSAQTAIIAKIMPLPRTVPPAKGQDTFLIQPTREDTR</sequence>
<keyword evidence="3" id="KW-0812">Transmembrane</keyword>
<accession>A0AAN7D3I2</accession>
<dbReference type="Proteomes" id="UP001303647">
    <property type="component" value="Unassembled WGS sequence"/>
</dbReference>
<reference evidence="6" key="2">
    <citation type="submission" date="2023-05" db="EMBL/GenBank/DDBJ databases">
        <authorList>
            <consortium name="Lawrence Berkeley National Laboratory"/>
            <person name="Steindorff A."/>
            <person name="Hensen N."/>
            <person name="Bonometti L."/>
            <person name="Westerberg I."/>
            <person name="Brannstrom I.O."/>
            <person name="Guillou S."/>
            <person name="Cros-Aarteil S."/>
            <person name="Calhoun S."/>
            <person name="Haridas S."/>
            <person name="Kuo A."/>
            <person name="Mondo S."/>
            <person name="Pangilinan J."/>
            <person name="Riley R."/>
            <person name="Labutti K."/>
            <person name="Andreopoulos B."/>
            <person name="Lipzen A."/>
            <person name="Chen C."/>
            <person name="Yanf M."/>
            <person name="Daum C."/>
            <person name="Ng V."/>
            <person name="Clum A."/>
            <person name="Ohm R."/>
            <person name="Martin F."/>
            <person name="Silar P."/>
            <person name="Natvig D."/>
            <person name="Lalanne C."/>
            <person name="Gautier V."/>
            <person name="Ament-Velasquez S.L."/>
            <person name="Kruys A."/>
            <person name="Hutchinson M.I."/>
            <person name="Powell A.J."/>
            <person name="Barry K."/>
            <person name="Miller A.N."/>
            <person name="Grigoriev I.V."/>
            <person name="Debuchy R."/>
            <person name="Gladieux P."/>
            <person name="Thoren M.H."/>
            <person name="Johannesson H."/>
        </authorList>
    </citation>
    <scope>NUCLEOTIDE SEQUENCE</scope>
    <source>
        <strain evidence="6">CBS 359.72</strain>
    </source>
</reference>
<evidence type="ECO:0000256" key="4">
    <source>
        <dbReference type="ARBA" id="ARBA00022989"/>
    </source>
</evidence>
<dbReference type="PANTHER" id="PTHR12428:SF65">
    <property type="entry name" value="CYTOCHROME C OXIDASE ASSEMBLY PROTEIN COX18, MITOCHONDRIAL"/>
    <property type="match status" value="1"/>
</dbReference>
<name>A0AAN7D3I2_9PEZI</name>
<keyword evidence="5" id="KW-0472">Membrane</keyword>
<comment type="subcellular location">
    <subcellularLocation>
        <location evidence="1">Membrane</location>
        <topology evidence="1">Multi-pass membrane protein</topology>
    </subcellularLocation>
</comment>
<dbReference type="GO" id="GO:0032979">
    <property type="term" value="P:protein insertion into mitochondrial inner membrane from matrix"/>
    <property type="evidence" value="ECO:0007669"/>
    <property type="project" value="TreeGrafter"/>
</dbReference>
<evidence type="ECO:0000256" key="2">
    <source>
        <dbReference type="ARBA" id="ARBA00009877"/>
    </source>
</evidence>
<protein>
    <submittedName>
        <fullName evidence="6">Uncharacterized protein</fullName>
    </submittedName>
</protein>
<keyword evidence="7" id="KW-1185">Reference proteome</keyword>
<comment type="caution">
    <text evidence="6">The sequence shown here is derived from an EMBL/GenBank/DDBJ whole genome shotgun (WGS) entry which is preliminary data.</text>
</comment>
<evidence type="ECO:0000256" key="5">
    <source>
        <dbReference type="ARBA" id="ARBA00023136"/>
    </source>
</evidence>
<keyword evidence="4" id="KW-1133">Transmembrane helix</keyword>
<dbReference type="PANTHER" id="PTHR12428">
    <property type="entry name" value="OXA1"/>
    <property type="match status" value="1"/>
</dbReference>
<reference evidence="6" key="1">
    <citation type="journal article" date="2023" name="Mol. Phylogenet. Evol.">
        <title>Genome-scale phylogeny and comparative genomics of the fungal order Sordariales.</title>
        <authorList>
            <person name="Hensen N."/>
            <person name="Bonometti L."/>
            <person name="Westerberg I."/>
            <person name="Brannstrom I.O."/>
            <person name="Guillou S."/>
            <person name="Cros-Aarteil S."/>
            <person name="Calhoun S."/>
            <person name="Haridas S."/>
            <person name="Kuo A."/>
            <person name="Mondo S."/>
            <person name="Pangilinan J."/>
            <person name="Riley R."/>
            <person name="LaButti K."/>
            <person name="Andreopoulos B."/>
            <person name="Lipzen A."/>
            <person name="Chen C."/>
            <person name="Yan M."/>
            <person name="Daum C."/>
            <person name="Ng V."/>
            <person name="Clum A."/>
            <person name="Steindorff A."/>
            <person name="Ohm R.A."/>
            <person name="Martin F."/>
            <person name="Silar P."/>
            <person name="Natvig D.O."/>
            <person name="Lalanne C."/>
            <person name="Gautier V."/>
            <person name="Ament-Velasquez S.L."/>
            <person name="Kruys A."/>
            <person name="Hutchinson M.I."/>
            <person name="Powell A.J."/>
            <person name="Barry K."/>
            <person name="Miller A.N."/>
            <person name="Grigoriev I.V."/>
            <person name="Debuchy R."/>
            <person name="Gladieux P."/>
            <person name="Hiltunen Thoren M."/>
            <person name="Johannesson H."/>
        </authorList>
    </citation>
    <scope>NUCLEOTIDE SEQUENCE</scope>
    <source>
        <strain evidence="6">CBS 359.72</strain>
    </source>
</reference>
<evidence type="ECO:0000313" key="7">
    <source>
        <dbReference type="Proteomes" id="UP001303647"/>
    </source>
</evidence>
<dbReference type="EMBL" id="MU857602">
    <property type="protein sequence ID" value="KAK4251992.1"/>
    <property type="molecule type" value="Genomic_DNA"/>
</dbReference>
<comment type="similarity">
    <text evidence="2">Belongs to the OXA1/ALB3/YidC family.</text>
</comment>
<dbReference type="GO" id="GO:0032977">
    <property type="term" value="F:membrane insertase activity"/>
    <property type="evidence" value="ECO:0007669"/>
    <property type="project" value="InterPro"/>
</dbReference>
<gene>
    <name evidence="6" type="ORF">C7999DRAFT_10264</name>
</gene>
<dbReference type="AlphaFoldDB" id="A0AAN7D3I2"/>
<organism evidence="6 7">
    <name type="scientific">Corynascus novoguineensis</name>
    <dbReference type="NCBI Taxonomy" id="1126955"/>
    <lineage>
        <taxon>Eukaryota</taxon>
        <taxon>Fungi</taxon>
        <taxon>Dikarya</taxon>
        <taxon>Ascomycota</taxon>
        <taxon>Pezizomycotina</taxon>
        <taxon>Sordariomycetes</taxon>
        <taxon>Sordariomycetidae</taxon>
        <taxon>Sordariales</taxon>
        <taxon>Chaetomiaceae</taxon>
        <taxon>Corynascus</taxon>
    </lineage>
</organism>
<evidence type="ECO:0000313" key="6">
    <source>
        <dbReference type="EMBL" id="KAK4251992.1"/>
    </source>
</evidence>